<evidence type="ECO:0000256" key="6">
    <source>
        <dbReference type="RuleBase" id="RU000642"/>
    </source>
</evidence>
<evidence type="ECO:0000259" key="8">
    <source>
        <dbReference type="Pfam" id="PF00889"/>
    </source>
</evidence>
<dbReference type="InterPro" id="IPR009060">
    <property type="entry name" value="UBA-like_sf"/>
</dbReference>
<comment type="subcellular location">
    <subcellularLocation>
        <location evidence="5 7">Cytoplasm</location>
    </subcellularLocation>
</comment>
<dbReference type="Proteomes" id="UP001291687">
    <property type="component" value="Unassembled WGS sequence"/>
</dbReference>
<feature type="region of interest" description="Involved in Mg(2+) ion dislocation from EF-Tu" evidence="5">
    <location>
        <begin position="79"/>
        <end position="82"/>
    </location>
</feature>
<evidence type="ECO:0000256" key="2">
    <source>
        <dbReference type="ARBA" id="ARBA00016956"/>
    </source>
</evidence>
<dbReference type="PROSITE" id="PS01127">
    <property type="entry name" value="EF_TS_2"/>
    <property type="match status" value="1"/>
</dbReference>
<dbReference type="InterPro" id="IPR018101">
    <property type="entry name" value="Transl_elong_Ts_CS"/>
</dbReference>
<keyword evidence="10" id="KW-1185">Reference proteome</keyword>
<evidence type="ECO:0000256" key="5">
    <source>
        <dbReference type="HAMAP-Rule" id="MF_00050"/>
    </source>
</evidence>
<dbReference type="Gene3D" id="3.30.479.20">
    <property type="entry name" value="Elongation factor Ts, dimerisation domain"/>
    <property type="match status" value="2"/>
</dbReference>
<dbReference type="InterPro" id="IPR001816">
    <property type="entry name" value="Transl_elong_EFTs/EF1B"/>
</dbReference>
<sequence>MSISASLVKDLREKTGAGMMDCKKALLETNGDFESAVDWLRTKGLAAAAKKAGRVAAEGLTAVCVKGTQGAAIEINSETDFVSRNEIFQNLVKNVAELAVGLDNIDSLKVAKSQSGKSVEEEIANNVATIGENLSLRRMQTLSVKDGVIASYVHNSSAENMGMISVLVALESSGDKAKLMETGKQIAMHVAASRPQTLNKEGVSQDMIQREKDIFTEQSRASGKPDDIIAKMIEGRIRKFLEEIVLLDQVFVMDNKTKISDVISLLAKELGTSVELKSYIRFERGEGIEKEEKNFADEVAAVVGK</sequence>
<gene>
    <name evidence="5" type="primary">tsf</name>
    <name evidence="9" type="ORF">Megvenef_00807</name>
</gene>
<evidence type="ECO:0000313" key="10">
    <source>
        <dbReference type="Proteomes" id="UP001291687"/>
    </source>
</evidence>
<comment type="similarity">
    <text evidence="1 5 6">Belongs to the EF-Ts family.</text>
</comment>
<dbReference type="RefSeq" id="WP_322776736.1">
    <property type="nucleotide sequence ID" value="NZ_JARJFB010000051.1"/>
</dbReference>
<comment type="caution">
    <text evidence="9">The sequence shown here is derived from an EMBL/GenBank/DDBJ whole genome shotgun (WGS) entry which is preliminary data.</text>
</comment>
<dbReference type="EMBL" id="JARJFB010000051">
    <property type="protein sequence ID" value="MEA0970838.1"/>
    <property type="molecule type" value="Genomic_DNA"/>
</dbReference>
<proteinExistence type="inferred from homology"/>
<dbReference type="PROSITE" id="PS01126">
    <property type="entry name" value="EF_TS_1"/>
    <property type="match status" value="1"/>
</dbReference>
<evidence type="ECO:0000313" key="9">
    <source>
        <dbReference type="EMBL" id="MEA0970838.1"/>
    </source>
</evidence>
<comment type="function">
    <text evidence="5 6">Associates with the EF-Tu.GDP complex and induces the exchange of GDP to GTP. It remains bound to the aminoacyl-tRNA.EF-Tu.GTP complex up to the GTP hydrolysis stage on the ribosome.</text>
</comment>
<evidence type="ECO:0000256" key="1">
    <source>
        <dbReference type="ARBA" id="ARBA00005532"/>
    </source>
</evidence>
<keyword evidence="3 5" id="KW-0251">Elongation factor</keyword>
<dbReference type="SUPFAM" id="SSF46934">
    <property type="entry name" value="UBA-like"/>
    <property type="match status" value="1"/>
</dbReference>
<organism evidence="9 10">
    <name type="scientific">Candidatus Megaera venefica</name>
    <dbReference type="NCBI Taxonomy" id="2055910"/>
    <lineage>
        <taxon>Bacteria</taxon>
        <taxon>Pseudomonadati</taxon>
        <taxon>Pseudomonadota</taxon>
        <taxon>Alphaproteobacteria</taxon>
        <taxon>Rickettsiales</taxon>
        <taxon>Rickettsiaceae</taxon>
        <taxon>Candidatus Megaera</taxon>
    </lineage>
</organism>
<evidence type="ECO:0000256" key="4">
    <source>
        <dbReference type="ARBA" id="ARBA00022917"/>
    </source>
</evidence>
<dbReference type="Pfam" id="PF00889">
    <property type="entry name" value="EF_TS"/>
    <property type="match status" value="1"/>
</dbReference>
<reference evidence="9 10" key="1">
    <citation type="submission" date="2023-03" db="EMBL/GenBank/DDBJ databases">
        <title>Host association and intracellularity evolved multiple times independently in the Rickettsiales.</title>
        <authorList>
            <person name="Castelli M."/>
            <person name="Nardi T."/>
            <person name="Gammuto L."/>
            <person name="Bellinzona G."/>
            <person name="Sabaneyeva E."/>
            <person name="Potekhin A."/>
            <person name="Serra V."/>
            <person name="Petroni G."/>
            <person name="Sassera D."/>
        </authorList>
    </citation>
    <scope>NUCLEOTIDE SEQUENCE [LARGE SCALE GENOMIC DNA]</scope>
    <source>
        <strain evidence="9 10">Sr 2-6</strain>
    </source>
</reference>
<name>A0ABU5NCF0_9RICK</name>
<keyword evidence="4 5" id="KW-0648">Protein biosynthesis</keyword>
<dbReference type="HAMAP" id="MF_00050">
    <property type="entry name" value="EF_Ts"/>
    <property type="match status" value="1"/>
</dbReference>
<dbReference type="PANTHER" id="PTHR11741:SF0">
    <property type="entry name" value="ELONGATION FACTOR TS, MITOCHONDRIAL"/>
    <property type="match status" value="1"/>
</dbReference>
<dbReference type="Gene3D" id="1.10.286.20">
    <property type="match status" value="1"/>
</dbReference>
<dbReference type="Gene3D" id="1.10.8.10">
    <property type="entry name" value="DNA helicase RuvA subunit, C-terminal domain"/>
    <property type="match status" value="1"/>
</dbReference>
<dbReference type="NCBIfam" id="TIGR00116">
    <property type="entry name" value="tsf"/>
    <property type="match status" value="1"/>
</dbReference>
<accession>A0ABU5NCF0</accession>
<dbReference type="CDD" id="cd14275">
    <property type="entry name" value="UBA_EF-Ts"/>
    <property type="match status" value="1"/>
</dbReference>
<keyword evidence="5" id="KW-0963">Cytoplasm</keyword>
<dbReference type="GO" id="GO:0003746">
    <property type="term" value="F:translation elongation factor activity"/>
    <property type="evidence" value="ECO:0007669"/>
    <property type="project" value="UniProtKB-KW"/>
</dbReference>
<dbReference type="SUPFAM" id="SSF54713">
    <property type="entry name" value="Elongation factor Ts (EF-Ts), dimerisation domain"/>
    <property type="match status" value="1"/>
</dbReference>
<dbReference type="InterPro" id="IPR014039">
    <property type="entry name" value="Transl_elong_EFTs/EF1B_dimer"/>
</dbReference>
<dbReference type="InterPro" id="IPR036402">
    <property type="entry name" value="EF-Ts_dimer_sf"/>
</dbReference>
<evidence type="ECO:0000256" key="7">
    <source>
        <dbReference type="RuleBase" id="RU000643"/>
    </source>
</evidence>
<dbReference type="PANTHER" id="PTHR11741">
    <property type="entry name" value="ELONGATION FACTOR TS"/>
    <property type="match status" value="1"/>
</dbReference>
<protein>
    <recommendedName>
        <fullName evidence="2 5">Elongation factor Ts</fullName>
        <shortName evidence="5">EF-Ts</shortName>
    </recommendedName>
</protein>
<evidence type="ECO:0000256" key="3">
    <source>
        <dbReference type="ARBA" id="ARBA00022768"/>
    </source>
</evidence>
<feature type="domain" description="Translation elongation factor EFTs/EF1B dimerisation" evidence="8">
    <location>
        <begin position="70"/>
        <end position="286"/>
    </location>
</feature>